<evidence type="ECO:0000313" key="3">
    <source>
        <dbReference type="Proteomes" id="UP000663828"/>
    </source>
</evidence>
<protein>
    <submittedName>
        <fullName evidence="2">Uncharacterized protein</fullName>
    </submittedName>
</protein>
<proteinExistence type="predicted"/>
<gene>
    <name evidence="2" type="ORF">XAT740_LOCUS7970</name>
</gene>
<evidence type="ECO:0000256" key="1">
    <source>
        <dbReference type="SAM" id="Coils"/>
    </source>
</evidence>
<name>A0A813ZME2_ADIRI</name>
<dbReference type="AlphaFoldDB" id="A0A813ZME2"/>
<feature type="coiled-coil region" evidence="1">
    <location>
        <begin position="99"/>
        <end position="147"/>
    </location>
</feature>
<keyword evidence="3" id="KW-1185">Reference proteome</keyword>
<dbReference type="Proteomes" id="UP000663828">
    <property type="component" value="Unassembled WGS sequence"/>
</dbReference>
<feature type="non-terminal residue" evidence="2">
    <location>
        <position position="273"/>
    </location>
</feature>
<evidence type="ECO:0000313" key="2">
    <source>
        <dbReference type="EMBL" id="CAF0899982.1"/>
    </source>
</evidence>
<reference evidence="2" key="1">
    <citation type="submission" date="2021-02" db="EMBL/GenBank/DDBJ databases">
        <authorList>
            <person name="Nowell W R."/>
        </authorList>
    </citation>
    <scope>NUCLEOTIDE SEQUENCE</scope>
</reference>
<comment type="caution">
    <text evidence="2">The sequence shown here is derived from an EMBL/GenBank/DDBJ whole genome shotgun (WGS) entry which is preliminary data.</text>
</comment>
<dbReference type="EMBL" id="CAJNOR010000390">
    <property type="protein sequence ID" value="CAF0899982.1"/>
    <property type="molecule type" value="Genomic_DNA"/>
</dbReference>
<organism evidence="2 3">
    <name type="scientific">Adineta ricciae</name>
    <name type="common">Rotifer</name>
    <dbReference type="NCBI Taxonomy" id="249248"/>
    <lineage>
        <taxon>Eukaryota</taxon>
        <taxon>Metazoa</taxon>
        <taxon>Spiralia</taxon>
        <taxon>Gnathifera</taxon>
        <taxon>Rotifera</taxon>
        <taxon>Eurotatoria</taxon>
        <taxon>Bdelloidea</taxon>
        <taxon>Adinetida</taxon>
        <taxon>Adinetidae</taxon>
        <taxon>Adineta</taxon>
    </lineage>
</organism>
<keyword evidence="1" id="KW-0175">Coiled coil</keyword>
<sequence length="273" mass="33124">MDAKLMQQLNERLHFGLQRIRLLNDDTNATNDFVNRVRSDLVERYQLRNNYFRRNFLIVLRDRCTIKSEKKYLQLKEKQHDRSMQFYKKIFNIQFLENIDQYQQQYHQSIQILNELRTTVEQYSVQIENLKQKIREQTNQVSVYSNELFQIQFDQVLLQSNIQQLKQQILFEEQFYTEQKSIVTSRVDDLSHFFCEYENLSKELAQIRIDIQQNSQQISTINEYKNQPLLLPRTIPSEEIHHLSLSPIVQTQQQLPIELNNKQTEWMKCEARK</sequence>
<accession>A0A813ZME2</accession>